<organism evidence="1 2">
    <name type="scientific">Phytophthora nicotianae</name>
    <name type="common">Potato buckeye rot agent</name>
    <name type="synonym">Phytophthora parasitica</name>
    <dbReference type="NCBI Taxonomy" id="4792"/>
    <lineage>
        <taxon>Eukaryota</taxon>
        <taxon>Sar</taxon>
        <taxon>Stramenopiles</taxon>
        <taxon>Oomycota</taxon>
        <taxon>Peronosporomycetes</taxon>
        <taxon>Peronosporales</taxon>
        <taxon>Peronosporaceae</taxon>
        <taxon>Phytophthora</taxon>
    </lineage>
</organism>
<protein>
    <submittedName>
        <fullName evidence="1">Uncharacterized protein</fullName>
    </submittedName>
</protein>
<accession>A0A0W8CC91</accession>
<reference evidence="1 2" key="1">
    <citation type="submission" date="2015-11" db="EMBL/GenBank/DDBJ databases">
        <title>Genomes and virulence difference between two physiological races of Phytophthora nicotianae.</title>
        <authorList>
            <person name="Liu H."/>
            <person name="Ma X."/>
            <person name="Yu H."/>
            <person name="Fang D."/>
            <person name="Li Y."/>
            <person name="Wang X."/>
            <person name="Wang W."/>
            <person name="Dong Y."/>
            <person name="Xiao B."/>
        </authorList>
    </citation>
    <scope>NUCLEOTIDE SEQUENCE [LARGE SCALE GENOMIC DNA]</scope>
    <source>
        <strain evidence="2">race 0</strain>
    </source>
</reference>
<comment type="caution">
    <text evidence="1">The sequence shown here is derived from an EMBL/GenBank/DDBJ whole genome shotgun (WGS) entry which is preliminary data.</text>
</comment>
<dbReference type="Proteomes" id="UP000052943">
    <property type="component" value="Unassembled WGS sequence"/>
</dbReference>
<name>A0A0W8CC91_PHYNI</name>
<evidence type="ECO:0000313" key="1">
    <source>
        <dbReference type="EMBL" id="KUF81693.1"/>
    </source>
</evidence>
<dbReference type="EMBL" id="LNFO01004037">
    <property type="protein sequence ID" value="KUF81693.1"/>
    <property type="molecule type" value="Genomic_DNA"/>
</dbReference>
<evidence type="ECO:0000313" key="2">
    <source>
        <dbReference type="Proteomes" id="UP000052943"/>
    </source>
</evidence>
<gene>
    <name evidence="1" type="ORF">AM587_10001184</name>
</gene>
<dbReference type="AlphaFoldDB" id="A0A0W8CC91"/>
<sequence>MNLLDSIHRAVLKQMEEEAVNLFSSVRDFREFITTTCPTVDVCVTLKMCCVHVERLEGTNATRVVLVDGRKCVEVNAALDIARGCVDYLDKHDVVQVTVWDSKRSDAFAGDSIIVFHVGGMYIFHHVEYVGLYDDVAKGSVQFEHGNLDKVREIAPPLKKRMDVTEVSP</sequence>
<dbReference type="OrthoDB" id="127891at2759"/>
<proteinExistence type="predicted"/>